<dbReference type="CDD" id="cd03399">
    <property type="entry name" value="SPFH_flotillin"/>
    <property type="match status" value="1"/>
</dbReference>
<dbReference type="PANTHER" id="PTHR13806">
    <property type="entry name" value="FLOTILLIN-RELATED"/>
    <property type="match status" value="1"/>
</dbReference>
<dbReference type="Gene3D" id="3.30.479.30">
    <property type="entry name" value="Band 7 domain"/>
    <property type="match status" value="1"/>
</dbReference>
<keyword evidence="4" id="KW-1003">Cell membrane</keyword>
<feature type="domain" description="Band 7" evidence="8">
    <location>
        <begin position="50"/>
        <end position="219"/>
    </location>
</feature>
<dbReference type="AlphaFoldDB" id="A0A7M2WUZ6"/>
<dbReference type="KEGG" id="hbs:IPV69_20795"/>
<dbReference type="Proteomes" id="UP000593765">
    <property type="component" value="Chromosome"/>
</dbReference>
<dbReference type="SMART" id="SM00244">
    <property type="entry name" value="PHB"/>
    <property type="match status" value="1"/>
</dbReference>
<sequence length="635" mass="69517">MPIVVLILIGAALTIGPWLTQGQFDFTVKVALSIAGFVLLLIGCVCLLITRLYRKASANMAFVRTGMGGVRVVRDGGTLVIPVIHQVIPVSLETMRLNVERRGPHALITKDNLRVDLSAEFYIKVQSDADNILQAARSLGGKNIQPEAVSELVQEKLVSALRTVAATKDLVELHSKRDEFASSVQEIVQHDLASNGLSLESVTISALDQTDTSALQERNVFDAQGLRKIAEITQKARIERNEIEREAERAVVEKNVATSKKVLDLQRDQAEFEAEQRMKVANVKAARDREVAEFKITQDEAIAKRDIEKLKAVETSEVERRLVVEQAEIAKRVAIIAKMKEQETADILKKQAVEVAERTKQVAVAEKERERATAIGQVLAAEAEAEREKQKIVTVTVTSEAEREAQKKLIAAQQSINESKIREQTNADVMAYMAVKEAEGQRTAAEMQYEAKLRVADADAQSAAKRAEGERALKMVDVTVQRELVNVEQARVDVERLSLSNKQEFEAAALNFELEKLRIQMEKEVRIAAAQAMANMFSKAQMQIFGDPSTMATMSQQFMRAASLGNAADGLMRTLPTGGQELLAKVVGSVASSLTPSSTDASAPPTTGNGHSTPVATAEAKSATDVTQDKKPKRT</sequence>
<keyword evidence="10" id="KW-1185">Reference proteome</keyword>
<organism evidence="9 10">
    <name type="scientific">Humisphaera borealis</name>
    <dbReference type="NCBI Taxonomy" id="2807512"/>
    <lineage>
        <taxon>Bacteria</taxon>
        <taxon>Pseudomonadati</taxon>
        <taxon>Planctomycetota</taxon>
        <taxon>Phycisphaerae</taxon>
        <taxon>Tepidisphaerales</taxon>
        <taxon>Tepidisphaeraceae</taxon>
        <taxon>Humisphaera</taxon>
    </lineage>
</organism>
<feature type="region of interest" description="Disordered" evidence="6">
    <location>
        <begin position="593"/>
        <end position="635"/>
    </location>
</feature>
<protein>
    <recommendedName>
        <fullName evidence="8">Band 7 domain-containing protein</fullName>
    </recommendedName>
</protein>
<keyword evidence="7" id="KW-1133">Transmembrane helix</keyword>
<dbReference type="Pfam" id="PF01145">
    <property type="entry name" value="Band_7"/>
    <property type="match status" value="1"/>
</dbReference>
<evidence type="ECO:0000313" key="9">
    <source>
        <dbReference type="EMBL" id="QOV88651.1"/>
    </source>
</evidence>
<dbReference type="InterPro" id="IPR027705">
    <property type="entry name" value="Flotillin_fam"/>
</dbReference>
<dbReference type="SUPFAM" id="SSF117892">
    <property type="entry name" value="Band 7/SPFH domain"/>
    <property type="match status" value="1"/>
</dbReference>
<evidence type="ECO:0000256" key="3">
    <source>
        <dbReference type="ARBA" id="ARBA00007161"/>
    </source>
</evidence>
<evidence type="ECO:0000256" key="4">
    <source>
        <dbReference type="ARBA" id="ARBA00022475"/>
    </source>
</evidence>
<evidence type="ECO:0000259" key="8">
    <source>
        <dbReference type="SMART" id="SM00244"/>
    </source>
</evidence>
<keyword evidence="7" id="KW-0812">Transmembrane</keyword>
<reference evidence="9 10" key="1">
    <citation type="submission" date="2020-10" db="EMBL/GenBank/DDBJ databases">
        <title>Wide distribution of Phycisphaera-like planctomycetes from WD2101 soil group in peatlands and genome analysis of the first cultivated representative.</title>
        <authorList>
            <person name="Dedysh S.N."/>
            <person name="Beletsky A.V."/>
            <person name="Ivanova A."/>
            <person name="Kulichevskaya I.S."/>
            <person name="Suzina N.E."/>
            <person name="Philippov D.A."/>
            <person name="Rakitin A.L."/>
            <person name="Mardanov A.V."/>
            <person name="Ravin N.V."/>
        </authorList>
    </citation>
    <scope>NUCLEOTIDE SEQUENCE [LARGE SCALE GENOMIC DNA]</scope>
    <source>
        <strain evidence="9 10">M1803</strain>
    </source>
</reference>
<feature type="compositionally biased region" description="Polar residues" evidence="6">
    <location>
        <begin position="593"/>
        <end position="615"/>
    </location>
</feature>
<comment type="subcellular location">
    <subcellularLocation>
        <location evidence="2">Cell membrane</location>
    </subcellularLocation>
    <subcellularLocation>
        <location evidence="1">Membrane</location>
        <topology evidence="1">Single-pass membrane protein</topology>
    </subcellularLocation>
</comment>
<feature type="transmembrane region" description="Helical" evidence="7">
    <location>
        <begin position="32"/>
        <end position="53"/>
    </location>
</feature>
<accession>A0A7M2WUZ6</accession>
<evidence type="ECO:0000256" key="7">
    <source>
        <dbReference type="SAM" id="Phobius"/>
    </source>
</evidence>
<dbReference type="RefSeq" id="WP_206291648.1">
    <property type="nucleotide sequence ID" value="NZ_CP063458.1"/>
</dbReference>
<evidence type="ECO:0000313" key="10">
    <source>
        <dbReference type="Proteomes" id="UP000593765"/>
    </source>
</evidence>
<proteinExistence type="inferred from homology"/>
<evidence type="ECO:0000256" key="2">
    <source>
        <dbReference type="ARBA" id="ARBA00004236"/>
    </source>
</evidence>
<dbReference type="GO" id="GO:0005886">
    <property type="term" value="C:plasma membrane"/>
    <property type="evidence" value="ECO:0007669"/>
    <property type="project" value="UniProtKB-SubCell"/>
</dbReference>
<dbReference type="InterPro" id="IPR001107">
    <property type="entry name" value="Band_7"/>
</dbReference>
<gene>
    <name evidence="9" type="ORF">IPV69_20795</name>
</gene>
<dbReference type="EMBL" id="CP063458">
    <property type="protein sequence ID" value="QOV88651.1"/>
    <property type="molecule type" value="Genomic_DNA"/>
</dbReference>
<keyword evidence="5 7" id="KW-0472">Membrane</keyword>
<evidence type="ECO:0000256" key="5">
    <source>
        <dbReference type="ARBA" id="ARBA00023136"/>
    </source>
</evidence>
<dbReference type="PANTHER" id="PTHR13806:SF31">
    <property type="entry name" value="FLOTILLIN-LIKE PROTEIN 1-RELATED"/>
    <property type="match status" value="1"/>
</dbReference>
<evidence type="ECO:0000256" key="6">
    <source>
        <dbReference type="SAM" id="MobiDB-lite"/>
    </source>
</evidence>
<name>A0A7M2WUZ6_9BACT</name>
<dbReference type="InterPro" id="IPR036013">
    <property type="entry name" value="Band_7/SPFH_dom_sf"/>
</dbReference>
<evidence type="ECO:0000256" key="1">
    <source>
        <dbReference type="ARBA" id="ARBA00004167"/>
    </source>
</evidence>
<comment type="similarity">
    <text evidence="3">Belongs to the band 7/mec-2 family. Flotillin subfamily.</text>
</comment>